<dbReference type="Proteomes" id="UP000386466">
    <property type="component" value="Unassembled WGS sequence"/>
</dbReference>
<feature type="region of interest" description="Disordered" evidence="1">
    <location>
        <begin position="1"/>
        <end position="53"/>
    </location>
</feature>
<evidence type="ECO:0000313" key="3">
    <source>
        <dbReference type="Proteomes" id="UP000386466"/>
    </source>
</evidence>
<protein>
    <submittedName>
        <fullName evidence="2">Uncharacterized protein</fullName>
    </submittedName>
</protein>
<gene>
    <name evidence="2" type="ORF">LYPA_23C010840</name>
</gene>
<name>A0A485MN75_LYNPA</name>
<evidence type="ECO:0000313" key="2">
    <source>
        <dbReference type="EMBL" id="VFV21243.1"/>
    </source>
</evidence>
<sequence>MDGAARLGTVALGTVAFATPPARPETSEPAPSTQHRSQHRAPAGWSARSPTGK</sequence>
<dbReference type="AlphaFoldDB" id="A0A485MN75"/>
<proteinExistence type="predicted"/>
<organism evidence="2 3">
    <name type="scientific">Lynx pardinus</name>
    <name type="common">Iberian lynx</name>
    <name type="synonym">Felis pardina</name>
    <dbReference type="NCBI Taxonomy" id="191816"/>
    <lineage>
        <taxon>Eukaryota</taxon>
        <taxon>Metazoa</taxon>
        <taxon>Chordata</taxon>
        <taxon>Craniata</taxon>
        <taxon>Vertebrata</taxon>
        <taxon>Euteleostomi</taxon>
        <taxon>Mammalia</taxon>
        <taxon>Eutheria</taxon>
        <taxon>Laurasiatheria</taxon>
        <taxon>Carnivora</taxon>
        <taxon>Feliformia</taxon>
        <taxon>Felidae</taxon>
        <taxon>Felinae</taxon>
        <taxon>Lynx</taxon>
    </lineage>
</organism>
<reference evidence="2 3" key="1">
    <citation type="submission" date="2019-01" db="EMBL/GenBank/DDBJ databases">
        <authorList>
            <person name="Alioto T."/>
            <person name="Alioto T."/>
        </authorList>
    </citation>
    <scope>NUCLEOTIDE SEQUENCE [LARGE SCALE GENOMIC DNA]</scope>
</reference>
<accession>A0A485MN75</accession>
<keyword evidence="3" id="KW-1185">Reference proteome</keyword>
<dbReference type="EMBL" id="CAAGRJ010003508">
    <property type="protein sequence ID" value="VFV21243.1"/>
    <property type="molecule type" value="Genomic_DNA"/>
</dbReference>
<evidence type="ECO:0000256" key="1">
    <source>
        <dbReference type="SAM" id="MobiDB-lite"/>
    </source>
</evidence>